<sequence length="400" mass="41829">MTSETIVITGAARTPMGAFQGELSGVSATELGSAAIETALKKASVSGQSVDEVFMGNVLPAGLGQAPARQAAIHAGIDQKTPCNTISKVCGSGMRAVMFAHDALKLGQGDVMVAGGMESMSNAPYLLPKARSGYRIGHGQVLDHMMLDGLEDAYDVAPDGTRRSMGTFGEDCAEKYQLTRDAQDAYAIASVERAAKANEDGGFDWEMTPIIVKSRRGETVIDSDEGPRSIKLDKIPNLRPAFRKDGTITAASSSSINDGAAALVLTTASQAEKSGTTPIARIVGHSAYAAEPGWFTTAPIFAMDKLLERIDWSYDDVDLFEINEAFAVVPMVAMKQRSIPHEKVNVHGGACALGHPIGASGARILVTLLGALKSRGLTKGVASICIGGGEATALAVEMLD</sequence>
<keyword evidence="2 5" id="KW-0808">Transferase</keyword>
<proteinExistence type="inferred from homology"/>
<dbReference type="InterPro" id="IPR016039">
    <property type="entry name" value="Thiolase-like"/>
</dbReference>
<dbReference type="InterPro" id="IPR020616">
    <property type="entry name" value="Thiolase_N"/>
</dbReference>
<dbReference type="InterPro" id="IPR002155">
    <property type="entry name" value="Thiolase"/>
</dbReference>
<evidence type="ECO:0000256" key="1">
    <source>
        <dbReference type="ARBA" id="ARBA00010982"/>
    </source>
</evidence>
<feature type="active site" description="Acyl-thioester intermediate" evidence="4">
    <location>
        <position position="90"/>
    </location>
</feature>
<evidence type="ECO:0000313" key="9">
    <source>
        <dbReference type="Proteomes" id="UP000281094"/>
    </source>
</evidence>
<name>A0A3L7JG03_9HYPH</name>
<feature type="domain" description="Thiolase N-terminal" evidence="6">
    <location>
        <begin position="6"/>
        <end position="268"/>
    </location>
</feature>
<reference evidence="8 9" key="1">
    <citation type="submission" date="2018-10" db="EMBL/GenBank/DDBJ databases">
        <title>Notoacmeibacter sp. M2BS9Y-3-1, whole genome shotgun sequence.</title>
        <authorList>
            <person name="Tuo L."/>
        </authorList>
    </citation>
    <scope>NUCLEOTIDE SEQUENCE [LARGE SCALE GENOMIC DNA]</scope>
    <source>
        <strain evidence="8 9">M2BS9Y-3-1</strain>
    </source>
</reference>
<comment type="similarity">
    <text evidence="1 5">Belongs to the thiolase-like superfamily. Thiolase family.</text>
</comment>
<dbReference type="PANTHER" id="PTHR18919:SF138">
    <property type="entry name" value="ACETYL-COA C-ACETYLTRANSFERASE"/>
    <property type="match status" value="1"/>
</dbReference>
<dbReference type="InterPro" id="IPR020615">
    <property type="entry name" value="Thiolase_acyl_enz_int_AS"/>
</dbReference>
<dbReference type="Gene3D" id="3.40.47.10">
    <property type="match status" value="2"/>
</dbReference>
<dbReference type="PROSITE" id="PS00099">
    <property type="entry name" value="THIOLASE_3"/>
    <property type="match status" value="1"/>
</dbReference>
<evidence type="ECO:0000256" key="3">
    <source>
        <dbReference type="ARBA" id="ARBA00023315"/>
    </source>
</evidence>
<evidence type="ECO:0000313" key="8">
    <source>
        <dbReference type="EMBL" id="RLQ88541.1"/>
    </source>
</evidence>
<dbReference type="PIRSF" id="PIRSF000429">
    <property type="entry name" value="Ac-CoA_Ac_transf"/>
    <property type="match status" value="1"/>
</dbReference>
<dbReference type="NCBIfam" id="TIGR01930">
    <property type="entry name" value="AcCoA-C-Actrans"/>
    <property type="match status" value="1"/>
</dbReference>
<keyword evidence="9" id="KW-1185">Reference proteome</keyword>
<organism evidence="8 9">
    <name type="scientific">Notoacmeibacter ruber</name>
    <dbReference type="NCBI Taxonomy" id="2670375"/>
    <lineage>
        <taxon>Bacteria</taxon>
        <taxon>Pseudomonadati</taxon>
        <taxon>Pseudomonadota</taxon>
        <taxon>Alphaproteobacteria</taxon>
        <taxon>Hyphomicrobiales</taxon>
        <taxon>Notoacmeibacteraceae</taxon>
        <taxon>Notoacmeibacter</taxon>
    </lineage>
</organism>
<dbReference type="CDD" id="cd00751">
    <property type="entry name" value="thiolase"/>
    <property type="match status" value="1"/>
</dbReference>
<dbReference type="InterPro" id="IPR020610">
    <property type="entry name" value="Thiolase_AS"/>
</dbReference>
<dbReference type="PANTHER" id="PTHR18919">
    <property type="entry name" value="ACETYL-COA C-ACYLTRANSFERASE"/>
    <property type="match status" value="1"/>
</dbReference>
<evidence type="ECO:0000259" key="6">
    <source>
        <dbReference type="Pfam" id="PF00108"/>
    </source>
</evidence>
<dbReference type="AlphaFoldDB" id="A0A3L7JG03"/>
<evidence type="ECO:0000256" key="5">
    <source>
        <dbReference type="RuleBase" id="RU003557"/>
    </source>
</evidence>
<evidence type="ECO:0000256" key="2">
    <source>
        <dbReference type="ARBA" id="ARBA00022679"/>
    </source>
</evidence>
<feature type="active site" description="Proton acceptor" evidence="4">
    <location>
        <position position="385"/>
    </location>
</feature>
<comment type="caution">
    <text evidence="8">The sequence shown here is derived from an EMBL/GenBank/DDBJ whole genome shotgun (WGS) entry which is preliminary data.</text>
</comment>
<dbReference type="EC" id="2.3.1.16" evidence="8"/>
<dbReference type="PROSITE" id="PS00098">
    <property type="entry name" value="THIOLASE_1"/>
    <property type="match status" value="1"/>
</dbReference>
<keyword evidence="3 5" id="KW-0012">Acyltransferase</keyword>
<dbReference type="RefSeq" id="WP_121645509.1">
    <property type="nucleotide sequence ID" value="NZ_RCWN01000001.1"/>
</dbReference>
<gene>
    <name evidence="8" type="ORF">D8780_10305</name>
</gene>
<feature type="active site" description="Proton acceptor" evidence="4">
    <location>
        <position position="355"/>
    </location>
</feature>
<dbReference type="SUPFAM" id="SSF53901">
    <property type="entry name" value="Thiolase-like"/>
    <property type="match status" value="2"/>
</dbReference>
<dbReference type="GO" id="GO:0003988">
    <property type="term" value="F:acetyl-CoA C-acyltransferase activity"/>
    <property type="evidence" value="ECO:0007669"/>
    <property type="project" value="UniProtKB-EC"/>
</dbReference>
<dbReference type="Pfam" id="PF02803">
    <property type="entry name" value="Thiolase_C"/>
    <property type="match status" value="1"/>
</dbReference>
<evidence type="ECO:0000259" key="7">
    <source>
        <dbReference type="Pfam" id="PF02803"/>
    </source>
</evidence>
<dbReference type="EMBL" id="RCWN01000001">
    <property type="protein sequence ID" value="RLQ88541.1"/>
    <property type="molecule type" value="Genomic_DNA"/>
</dbReference>
<feature type="domain" description="Thiolase C-terminal" evidence="7">
    <location>
        <begin position="277"/>
        <end position="397"/>
    </location>
</feature>
<dbReference type="Pfam" id="PF00108">
    <property type="entry name" value="Thiolase_N"/>
    <property type="match status" value="1"/>
</dbReference>
<dbReference type="Proteomes" id="UP000281094">
    <property type="component" value="Unassembled WGS sequence"/>
</dbReference>
<dbReference type="InterPro" id="IPR020617">
    <property type="entry name" value="Thiolase_C"/>
</dbReference>
<evidence type="ECO:0000256" key="4">
    <source>
        <dbReference type="PIRSR" id="PIRSR000429-1"/>
    </source>
</evidence>
<protein>
    <submittedName>
        <fullName evidence="8">Acetyl-CoA C-acyltransferase</fullName>
        <ecNumber evidence="8">2.3.1.16</ecNumber>
    </submittedName>
</protein>
<accession>A0A3L7JG03</accession>